<evidence type="ECO:0000313" key="1">
    <source>
        <dbReference type="EMBL" id="MDQ0270801.1"/>
    </source>
</evidence>
<comment type="caution">
    <text evidence="1">The sequence shown here is derived from an EMBL/GenBank/DDBJ whole genome shotgun (WGS) entry which is preliminary data.</text>
</comment>
<sequence length="62" mass="6573">MIEVSMVNGCRRLIRVESIVQIAELPHGKNSNIVISLTTGEVIFAADDYDAVKNGINVGGGS</sequence>
<dbReference type="Proteomes" id="UP001238088">
    <property type="component" value="Unassembled WGS sequence"/>
</dbReference>
<proteinExistence type="predicted"/>
<keyword evidence="2" id="KW-1185">Reference proteome</keyword>
<accession>A0ABU0AJA4</accession>
<gene>
    <name evidence="1" type="ORF">J2S17_002686</name>
</gene>
<reference evidence="1 2" key="1">
    <citation type="submission" date="2023-07" db="EMBL/GenBank/DDBJ databases">
        <title>Genomic Encyclopedia of Type Strains, Phase IV (KMG-IV): sequencing the most valuable type-strain genomes for metagenomic binning, comparative biology and taxonomic classification.</title>
        <authorList>
            <person name="Goeker M."/>
        </authorList>
    </citation>
    <scope>NUCLEOTIDE SEQUENCE [LARGE SCALE GENOMIC DNA]</scope>
    <source>
        <strain evidence="1 2">DSM 23494</strain>
    </source>
</reference>
<name>A0ABU0AJA4_9BACI</name>
<organism evidence="1 2">
    <name type="scientific">Cytobacillus purgationiresistens</name>
    <dbReference type="NCBI Taxonomy" id="863449"/>
    <lineage>
        <taxon>Bacteria</taxon>
        <taxon>Bacillati</taxon>
        <taxon>Bacillota</taxon>
        <taxon>Bacilli</taxon>
        <taxon>Bacillales</taxon>
        <taxon>Bacillaceae</taxon>
        <taxon>Cytobacillus</taxon>
    </lineage>
</organism>
<dbReference type="RefSeq" id="WP_307475513.1">
    <property type="nucleotide sequence ID" value="NZ_JAUSUB010000010.1"/>
</dbReference>
<dbReference type="EMBL" id="JAUSUB010000010">
    <property type="protein sequence ID" value="MDQ0270801.1"/>
    <property type="molecule type" value="Genomic_DNA"/>
</dbReference>
<protein>
    <submittedName>
        <fullName evidence="1">Uncharacterized protein YlzI (FlbEa/FlbD family)</fullName>
    </submittedName>
</protein>
<evidence type="ECO:0000313" key="2">
    <source>
        <dbReference type="Proteomes" id="UP001238088"/>
    </source>
</evidence>